<protein>
    <submittedName>
        <fullName evidence="1">Uncharacterized protein</fullName>
    </submittedName>
</protein>
<evidence type="ECO:0000313" key="2">
    <source>
        <dbReference type="Proteomes" id="UP000240880"/>
    </source>
</evidence>
<sequence length="71" mass="8120">MGFQKNKNTRRIGNACGNLPLASILFKNHLEVTFKLYNTPIKRNKAMIEMSFGNSLYTLEGFQALQVDNRL</sequence>
<reference evidence="1 2" key="1">
    <citation type="submission" date="2017-04" db="EMBL/GenBank/DDBJ databases">
        <title>Novel microbial lineages endemic to geothermal iron-oxide mats fill important gaps in the evolutionary history of Archaea.</title>
        <authorList>
            <person name="Jay Z.J."/>
            <person name="Beam J.P."/>
            <person name="Dlakic M."/>
            <person name="Rusch D.B."/>
            <person name="Kozubal M.A."/>
            <person name="Inskeep W.P."/>
        </authorList>
    </citation>
    <scope>NUCLEOTIDE SEQUENCE [LARGE SCALE GENOMIC DNA]</scope>
    <source>
        <strain evidence="1">OSP_D</strain>
    </source>
</reference>
<comment type="caution">
    <text evidence="1">The sequence shown here is derived from an EMBL/GenBank/DDBJ whole genome shotgun (WGS) entry which is preliminary data.</text>
</comment>
<dbReference type="AlphaFoldDB" id="A0A2R6AAN3"/>
<proteinExistence type="predicted"/>
<evidence type="ECO:0000313" key="1">
    <source>
        <dbReference type="EMBL" id="PSN83474.1"/>
    </source>
</evidence>
<dbReference type="Proteomes" id="UP000240880">
    <property type="component" value="Unassembled WGS sequence"/>
</dbReference>
<gene>
    <name evidence="1" type="ORF">B9Q01_04660</name>
</gene>
<dbReference type="EMBL" id="NEXC01000023">
    <property type="protein sequence ID" value="PSN83474.1"/>
    <property type="molecule type" value="Genomic_DNA"/>
</dbReference>
<accession>A0A2R6AAN3</accession>
<organism evidence="1 2">
    <name type="scientific">Candidatus Marsarchaeota G1 archaeon OSP_D</name>
    <dbReference type="NCBI Taxonomy" id="1978155"/>
    <lineage>
        <taxon>Archaea</taxon>
        <taxon>Candidatus Marsarchaeota</taxon>
        <taxon>Candidatus Marsarchaeota group 1</taxon>
    </lineage>
</organism>
<name>A0A2R6AAN3_9ARCH</name>